<dbReference type="InterPro" id="IPR022742">
    <property type="entry name" value="Hydrolase_4"/>
</dbReference>
<sequence>MIDFTTFIERYEQLKSLLPPPEKVSEYQFDGLHIRVYEPKIVASDILLVYHGGGVNSDAGYDVLARQLTQALPVCVCLVDIRGHGRSVGHKGDISKPEQIWRDVDTVIQNIRTFSPSSRIHLLGHSSGGGMLINYFTRHVPVQKSDSLILVAPAYGPFAPSDLQIPSSVPFASVQKWTFIINALSAGFLAGNHVGVKLNFPADVISSREDFIQKYSVNMANALTPRNPAKQLEALPLPVKILHAEHDELFDSCRMEAFAKGCHNPKISSRIVEGSTHLDCIFMLTDQMREHFAGPD</sequence>
<gene>
    <name evidence="2" type="ORF">DOV67_25710</name>
</gene>
<organism evidence="2">
    <name type="scientific">Salmonella enterica subsp. enterica serovar Java</name>
    <dbReference type="NCBI Taxonomy" id="224729"/>
    <lineage>
        <taxon>Bacteria</taxon>
        <taxon>Pseudomonadati</taxon>
        <taxon>Pseudomonadota</taxon>
        <taxon>Gammaproteobacteria</taxon>
        <taxon>Enterobacterales</taxon>
        <taxon>Enterobacteriaceae</taxon>
        <taxon>Salmonella</taxon>
    </lineage>
</organism>
<name>A0A5U8KB82_SALEB</name>
<dbReference type="InterPro" id="IPR029058">
    <property type="entry name" value="AB_hydrolase_fold"/>
</dbReference>
<dbReference type="Proteomes" id="UP000839708">
    <property type="component" value="Unassembled WGS sequence"/>
</dbReference>
<dbReference type="InterPro" id="IPR051044">
    <property type="entry name" value="MAG_DAG_Lipase"/>
</dbReference>
<reference evidence="2" key="1">
    <citation type="submission" date="2018-06" db="EMBL/GenBank/DDBJ databases">
        <authorList>
            <person name="Ashton P.M."/>
            <person name="Dallman T."/>
            <person name="Nair S."/>
            <person name="De Pinna E."/>
            <person name="Peters T."/>
            <person name="Grant K."/>
        </authorList>
    </citation>
    <scope>NUCLEOTIDE SEQUENCE [LARGE SCALE GENOMIC DNA]</scope>
    <source>
        <strain evidence="2">498895</strain>
    </source>
</reference>
<dbReference type="EMBL" id="AAGTQF010000114">
    <property type="protein sequence ID" value="EBR8574877.1"/>
    <property type="molecule type" value="Genomic_DNA"/>
</dbReference>
<dbReference type="AlphaFoldDB" id="A0A5U8KB82"/>
<dbReference type="SUPFAM" id="SSF53474">
    <property type="entry name" value="alpha/beta-Hydrolases"/>
    <property type="match status" value="1"/>
</dbReference>
<dbReference type="Gene3D" id="3.40.50.1820">
    <property type="entry name" value="alpha/beta hydrolase"/>
    <property type="match status" value="1"/>
</dbReference>
<comment type="caution">
    <text evidence="2">The sequence shown here is derived from an EMBL/GenBank/DDBJ whole genome shotgun (WGS) entry which is preliminary data.</text>
</comment>
<evidence type="ECO:0000259" key="1">
    <source>
        <dbReference type="Pfam" id="PF12146"/>
    </source>
</evidence>
<dbReference type="Pfam" id="PF12146">
    <property type="entry name" value="Hydrolase_4"/>
    <property type="match status" value="1"/>
</dbReference>
<proteinExistence type="predicted"/>
<protein>
    <submittedName>
        <fullName evidence="2">Lysophospholipase</fullName>
    </submittedName>
</protein>
<evidence type="ECO:0000313" key="2">
    <source>
        <dbReference type="EMBL" id="EBR8574877.1"/>
    </source>
</evidence>
<feature type="domain" description="Serine aminopeptidase S33" evidence="1">
    <location>
        <begin position="46"/>
        <end position="277"/>
    </location>
</feature>
<dbReference type="PANTHER" id="PTHR11614">
    <property type="entry name" value="PHOSPHOLIPASE-RELATED"/>
    <property type="match status" value="1"/>
</dbReference>
<accession>A0A5U8KB82</accession>